<dbReference type="PANTHER" id="PTHR45527:SF1">
    <property type="entry name" value="FATTY ACID SYNTHASE"/>
    <property type="match status" value="1"/>
</dbReference>
<dbReference type="AlphaFoldDB" id="A0A4R0IRB9"/>
<dbReference type="InterPro" id="IPR001242">
    <property type="entry name" value="Condensation_dom"/>
</dbReference>
<proteinExistence type="predicted"/>
<dbReference type="GO" id="GO:0031177">
    <property type="term" value="F:phosphopantetheine binding"/>
    <property type="evidence" value="ECO:0007669"/>
    <property type="project" value="TreeGrafter"/>
</dbReference>
<dbReference type="GO" id="GO:0008610">
    <property type="term" value="P:lipid biosynthetic process"/>
    <property type="evidence" value="ECO:0007669"/>
    <property type="project" value="UniProtKB-ARBA"/>
</dbReference>
<dbReference type="PANTHER" id="PTHR45527">
    <property type="entry name" value="NONRIBOSOMAL PEPTIDE SYNTHETASE"/>
    <property type="match status" value="1"/>
</dbReference>
<sequence>MHRRLPLTVAQKRQLSLMLENGRGYGWLSTTVETDHEFSAIELSRRLARFVESHEALRSRTVELGDEFRQVIEPVDADHPVDSAHIVDCAGASDPIAHVENAARSLPLDTNHGSYRLIIGRLRRRTIVKLLIHHLFADAVALSTLTSDLRSMLTPGEVHISRPSAQLSDLPTPLLKTIETPSLRRWTRTLGQAPSGSPFEFLPAYESLPHHGVEMELTPDSTGSLKAQSRRSRISLAGLINAAIAILLRSYDPTSSPVIQTVLSNRFTRKESTVVANLTNSSYVVTPPHDGVADLINGTWTGHLAAIRSGWFDRLELDDALRYTSDNRYTADISAISNIRTVSTEQVKPSASHPGKGPDHLWSLPDLIPPVDPCRSRNTHLHVFAGIGPSTVHLRVYTSDALTRCRSPWQVANDLSRCLEAMADERQQLSDVQVERLR</sequence>
<dbReference type="GO" id="GO:0044550">
    <property type="term" value="P:secondary metabolite biosynthetic process"/>
    <property type="evidence" value="ECO:0007669"/>
    <property type="project" value="TreeGrafter"/>
</dbReference>
<accession>A0A4R0IRB9</accession>
<reference evidence="2 3" key="1">
    <citation type="submission" date="2019-02" db="EMBL/GenBank/DDBJ databases">
        <title>Kribbella capetownensis sp. nov. and Kribbella speibonae sp. nov., isolated from soil.</title>
        <authorList>
            <person name="Curtis S.M."/>
            <person name="Norton I."/>
            <person name="Everest G.J."/>
            <person name="Meyers P.R."/>
        </authorList>
    </citation>
    <scope>NUCLEOTIDE SEQUENCE [LARGE SCALE GENOMIC DNA]</scope>
    <source>
        <strain evidence="2 3">YM55</strain>
    </source>
</reference>
<dbReference type="RefSeq" id="WP_131498147.1">
    <property type="nucleotide sequence ID" value="NZ_SJKC01000003.1"/>
</dbReference>
<protein>
    <recommendedName>
        <fullName evidence="1">Condensation domain-containing protein</fullName>
    </recommendedName>
</protein>
<dbReference type="SUPFAM" id="SSF52777">
    <property type="entry name" value="CoA-dependent acyltransferases"/>
    <property type="match status" value="2"/>
</dbReference>
<evidence type="ECO:0000259" key="1">
    <source>
        <dbReference type="Pfam" id="PF00668"/>
    </source>
</evidence>
<dbReference type="GO" id="GO:0043041">
    <property type="term" value="P:amino acid activation for nonribosomal peptide biosynthetic process"/>
    <property type="evidence" value="ECO:0007669"/>
    <property type="project" value="TreeGrafter"/>
</dbReference>
<evidence type="ECO:0000313" key="2">
    <source>
        <dbReference type="EMBL" id="TCC36321.1"/>
    </source>
</evidence>
<dbReference type="GO" id="GO:0003824">
    <property type="term" value="F:catalytic activity"/>
    <property type="evidence" value="ECO:0007669"/>
    <property type="project" value="InterPro"/>
</dbReference>
<organism evidence="2 3">
    <name type="scientific">Kribbella speibonae</name>
    <dbReference type="NCBI Taxonomy" id="1572660"/>
    <lineage>
        <taxon>Bacteria</taxon>
        <taxon>Bacillati</taxon>
        <taxon>Actinomycetota</taxon>
        <taxon>Actinomycetes</taxon>
        <taxon>Propionibacteriales</taxon>
        <taxon>Kribbellaceae</taxon>
        <taxon>Kribbella</taxon>
    </lineage>
</organism>
<feature type="domain" description="Condensation" evidence="1">
    <location>
        <begin position="4"/>
        <end position="152"/>
    </location>
</feature>
<comment type="caution">
    <text evidence="2">The sequence shown here is derived from an EMBL/GenBank/DDBJ whole genome shotgun (WGS) entry which is preliminary data.</text>
</comment>
<evidence type="ECO:0000313" key="3">
    <source>
        <dbReference type="Proteomes" id="UP000294225"/>
    </source>
</evidence>
<name>A0A4R0IRB9_9ACTN</name>
<dbReference type="Gene3D" id="3.30.559.30">
    <property type="entry name" value="Nonribosomal peptide synthetase, condensation domain"/>
    <property type="match status" value="1"/>
</dbReference>
<dbReference type="Proteomes" id="UP000294225">
    <property type="component" value="Unassembled WGS sequence"/>
</dbReference>
<dbReference type="Pfam" id="PF00668">
    <property type="entry name" value="Condensation"/>
    <property type="match status" value="1"/>
</dbReference>
<dbReference type="GO" id="GO:0005737">
    <property type="term" value="C:cytoplasm"/>
    <property type="evidence" value="ECO:0007669"/>
    <property type="project" value="TreeGrafter"/>
</dbReference>
<dbReference type="InterPro" id="IPR023213">
    <property type="entry name" value="CAT-like_dom_sf"/>
</dbReference>
<gene>
    <name evidence="2" type="ORF">E0H92_27095</name>
</gene>
<dbReference type="EMBL" id="SJKC01000003">
    <property type="protein sequence ID" value="TCC36321.1"/>
    <property type="molecule type" value="Genomic_DNA"/>
</dbReference>
<dbReference type="Gene3D" id="3.30.559.10">
    <property type="entry name" value="Chloramphenicol acetyltransferase-like domain"/>
    <property type="match status" value="1"/>
</dbReference>